<dbReference type="RefSeq" id="WP_154073429.1">
    <property type="nucleotide sequence ID" value="NZ_LT670818.1"/>
</dbReference>
<dbReference type="AlphaFoldDB" id="A0A1M5PPY5"/>
<feature type="transmembrane region" description="Helical" evidence="1">
    <location>
        <begin position="12"/>
        <end position="30"/>
    </location>
</feature>
<dbReference type="Proteomes" id="UP000190675">
    <property type="component" value="Chromosome I"/>
</dbReference>
<dbReference type="OrthoDB" id="8233920at2"/>
<evidence type="ECO:0000313" key="2">
    <source>
        <dbReference type="EMBL" id="SHH03730.1"/>
    </source>
</evidence>
<keyword evidence="1" id="KW-0472">Membrane</keyword>
<protein>
    <submittedName>
        <fullName evidence="2">Uncharacterized protein</fullName>
    </submittedName>
</protein>
<dbReference type="EMBL" id="LT670818">
    <property type="protein sequence ID" value="SHH03730.1"/>
    <property type="molecule type" value="Genomic_DNA"/>
</dbReference>
<feature type="transmembrane region" description="Helical" evidence="1">
    <location>
        <begin position="76"/>
        <end position="97"/>
    </location>
</feature>
<keyword evidence="1" id="KW-0812">Transmembrane</keyword>
<name>A0A1M5PPY5_9BRAD</name>
<keyword evidence="1" id="KW-1133">Transmembrane helix</keyword>
<accession>A0A1M5PPY5</accession>
<evidence type="ECO:0000256" key="1">
    <source>
        <dbReference type="SAM" id="Phobius"/>
    </source>
</evidence>
<gene>
    <name evidence="2" type="ORF">SAMN05444169_5388</name>
</gene>
<organism evidence="2 3">
    <name type="scientific">Bradyrhizobium erythrophlei</name>
    <dbReference type="NCBI Taxonomy" id="1437360"/>
    <lineage>
        <taxon>Bacteria</taxon>
        <taxon>Pseudomonadati</taxon>
        <taxon>Pseudomonadota</taxon>
        <taxon>Alphaproteobacteria</taxon>
        <taxon>Hyphomicrobiales</taxon>
        <taxon>Nitrobacteraceae</taxon>
        <taxon>Bradyrhizobium</taxon>
    </lineage>
</organism>
<proteinExistence type="predicted"/>
<feature type="transmembrane region" description="Helical" evidence="1">
    <location>
        <begin position="50"/>
        <end position="69"/>
    </location>
</feature>
<reference evidence="2 3" key="1">
    <citation type="submission" date="2016-11" db="EMBL/GenBank/DDBJ databases">
        <authorList>
            <person name="Jaros S."/>
            <person name="Januszkiewicz K."/>
            <person name="Wedrychowicz H."/>
        </authorList>
    </citation>
    <scope>NUCLEOTIDE SEQUENCE [LARGE SCALE GENOMIC DNA]</scope>
    <source>
        <strain evidence="2 3">GAS242</strain>
    </source>
</reference>
<evidence type="ECO:0000313" key="3">
    <source>
        <dbReference type="Proteomes" id="UP000190675"/>
    </source>
</evidence>
<sequence>MTTIKAMRLASLVTAINVLVASGFSIAAIFRPEAVVPAGSIPTEASLLLAMYAAARTIPLALFALAAIYKQATSALLILGTLAGAMQLLDAGIGLFQHDLGKFAGPLFIAVLQFFAVYLLHRSVRITPQTTRP</sequence>
<feature type="transmembrane region" description="Helical" evidence="1">
    <location>
        <begin position="103"/>
        <end position="120"/>
    </location>
</feature>